<dbReference type="EMBL" id="JANAVB010040817">
    <property type="protein sequence ID" value="KAJ6797661.1"/>
    <property type="molecule type" value="Genomic_DNA"/>
</dbReference>
<accession>A0AAX6E123</accession>
<evidence type="ECO:0000256" key="5">
    <source>
        <dbReference type="ARBA" id="ARBA00022776"/>
    </source>
</evidence>
<keyword evidence="8" id="KW-0131">Cell cycle</keyword>
<name>A0AAX6E123_IRIPA</name>
<dbReference type="InterPro" id="IPR008685">
    <property type="entry name" value="Centromere_Mis12"/>
</dbReference>
<feature type="coiled-coil region" evidence="10">
    <location>
        <begin position="125"/>
        <end position="152"/>
    </location>
</feature>
<dbReference type="GO" id="GO:0000444">
    <property type="term" value="C:MIS12/MIND type complex"/>
    <property type="evidence" value="ECO:0007669"/>
    <property type="project" value="TreeGrafter"/>
</dbReference>
<dbReference type="GO" id="GO:0051382">
    <property type="term" value="P:kinetochore assembly"/>
    <property type="evidence" value="ECO:0007669"/>
    <property type="project" value="TreeGrafter"/>
</dbReference>
<dbReference type="PANTHER" id="PTHR14527">
    <property type="entry name" value="PROTEIN MIS12 HOMOLOG"/>
    <property type="match status" value="1"/>
</dbReference>
<evidence type="ECO:0000256" key="8">
    <source>
        <dbReference type="ARBA" id="ARBA00023306"/>
    </source>
</evidence>
<keyword evidence="4" id="KW-0132">Cell division</keyword>
<dbReference type="GO" id="GO:0005634">
    <property type="term" value="C:nucleus"/>
    <property type="evidence" value="ECO:0007669"/>
    <property type="project" value="InterPro"/>
</dbReference>
<reference evidence="11" key="1">
    <citation type="journal article" date="2023" name="GigaByte">
        <title>Genome assembly of the bearded iris, Iris pallida Lam.</title>
        <authorList>
            <person name="Bruccoleri R.E."/>
            <person name="Oakeley E.J."/>
            <person name="Faust A.M.E."/>
            <person name="Altorfer M."/>
            <person name="Dessus-Babus S."/>
            <person name="Burckhardt D."/>
            <person name="Oertli M."/>
            <person name="Naumann U."/>
            <person name="Petersen F."/>
            <person name="Wong J."/>
        </authorList>
    </citation>
    <scope>NUCLEOTIDE SEQUENCE</scope>
    <source>
        <strain evidence="11">GSM-AAB239-AS_SAM_17_03QT</strain>
    </source>
</reference>
<evidence type="ECO:0000256" key="3">
    <source>
        <dbReference type="ARBA" id="ARBA00022454"/>
    </source>
</evidence>
<keyword evidence="3" id="KW-0158">Chromosome</keyword>
<keyword evidence="7 10" id="KW-0175">Coiled coil</keyword>
<evidence type="ECO:0000256" key="9">
    <source>
        <dbReference type="ARBA" id="ARBA00023328"/>
    </source>
</evidence>
<dbReference type="AlphaFoldDB" id="A0AAX6E123"/>
<dbReference type="Proteomes" id="UP001140949">
    <property type="component" value="Unassembled WGS sequence"/>
</dbReference>
<protein>
    <submittedName>
        <fullName evidence="11">Protein MIS12-like protein isoform X1</fullName>
    </submittedName>
</protein>
<comment type="caution">
    <text evidence="11">The sequence shown here is derived from an EMBL/GenBank/DDBJ whole genome shotgun (WGS) entry which is preliminary data.</text>
</comment>
<organism evidence="11 12">
    <name type="scientific">Iris pallida</name>
    <name type="common">Sweet iris</name>
    <dbReference type="NCBI Taxonomy" id="29817"/>
    <lineage>
        <taxon>Eukaryota</taxon>
        <taxon>Viridiplantae</taxon>
        <taxon>Streptophyta</taxon>
        <taxon>Embryophyta</taxon>
        <taxon>Tracheophyta</taxon>
        <taxon>Spermatophyta</taxon>
        <taxon>Magnoliopsida</taxon>
        <taxon>Liliopsida</taxon>
        <taxon>Asparagales</taxon>
        <taxon>Iridaceae</taxon>
        <taxon>Iridoideae</taxon>
        <taxon>Irideae</taxon>
        <taxon>Iris</taxon>
    </lineage>
</organism>
<evidence type="ECO:0000256" key="2">
    <source>
        <dbReference type="ARBA" id="ARBA00008643"/>
    </source>
</evidence>
<evidence type="ECO:0000256" key="10">
    <source>
        <dbReference type="SAM" id="Coils"/>
    </source>
</evidence>
<keyword evidence="12" id="KW-1185">Reference proteome</keyword>
<reference evidence="11" key="2">
    <citation type="submission" date="2023-04" db="EMBL/GenBank/DDBJ databases">
        <authorList>
            <person name="Bruccoleri R.E."/>
            <person name="Oakeley E.J."/>
            <person name="Faust A.-M."/>
            <person name="Dessus-Babus S."/>
            <person name="Altorfer M."/>
            <person name="Burckhardt D."/>
            <person name="Oertli M."/>
            <person name="Naumann U."/>
            <person name="Petersen F."/>
            <person name="Wong J."/>
        </authorList>
    </citation>
    <scope>NUCLEOTIDE SEQUENCE</scope>
    <source>
        <strain evidence="11">GSM-AAB239-AS_SAM_17_03QT</strain>
        <tissue evidence="11">Leaf</tissue>
    </source>
</reference>
<keyword evidence="5" id="KW-0498">Mitosis</keyword>
<keyword evidence="6" id="KW-0995">Kinetochore</keyword>
<comment type="similarity">
    <text evidence="2">Belongs to the mis12 family.</text>
</comment>
<dbReference type="PANTHER" id="PTHR14527:SF2">
    <property type="entry name" value="PROTEIN MIS12 HOMOLOG"/>
    <property type="match status" value="1"/>
</dbReference>
<gene>
    <name evidence="11" type="ORF">M6B38_215875</name>
</gene>
<sequence>MEGSESEALFDAHNLNPQRFVNEVLNSVDDMLDGAFHFLHQQAFEITSAAESGADRSHDLAKGVTYLRHLIQAVVDKRMDSWEKYCLRHCFTVPEGILLPEDQNSSRKDLLLQEGLSDVELDSQLDSLRNKLAAVGKESADLLREKHSLEKESTLSHIYDSFVTETLQLLEHNSVHQMLREIGETASKLRSKMGEVKIKRSEHVKRARFGRVIISGKKHVPHDPGLSASIEDIQEAANILKTA</sequence>
<evidence type="ECO:0000313" key="12">
    <source>
        <dbReference type="Proteomes" id="UP001140949"/>
    </source>
</evidence>
<evidence type="ECO:0000256" key="1">
    <source>
        <dbReference type="ARBA" id="ARBA00004629"/>
    </source>
</evidence>
<comment type="subcellular location">
    <subcellularLocation>
        <location evidence="1">Chromosome</location>
        <location evidence="1">Centromere</location>
        <location evidence="1">Kinetochore</location>
    </subcellularLocation>
</comment>
<dbReference type="GO" id="GO:0000070">
    <property type="term" value="P:mitotic sister chromatid segregation"/>
    <property type="evidence" value="ECO:0007669"/>
    <property type="project" value="TreeGrafter"/>
</dbReference>
<evidence type="ECO:0000313" key="11">
    <source>
        <dbReference type="EMBL" id="KAJ6797661.1"/>
    </source>
</evidence>
<keyword evidence="9" id="KW-0137">Centromere</keyword>
<evidence type="ECO:0000256" key="6">
    <source>
        <dbReference type="ARBA" id="ARBA00022838"/>
    </source>
</evidence>
<proteinExistence type="inferred from homology"/>
<evidence type="ECO:0000256" key="4">
    <source>
        <dbReference type="ARBA" id="ARBA00022618"/>
    </source>
</evidence>
<dbReference type="Pfam" id="PF05859">
    <property type="entry name" value="Mis12"/>
    <property type="match status" value="1"/>
</dbReference>
<evidence type="ECO:0000256" key="7">
    <source>
        <dbReference type="ARBA" id="ARBA00023054"/>
    </source>
</evidence>
<dbReference type="GO" id="GO:0051301">
    <property type="term" value="P:cell division"/>
    <property type="evidence" value="ECO:0007669"/>
    <property type="project" value="UniProtKB-KW"/>
</dbReference>